<evidence type="ECO:0000256" key="2">
    <source>
        <dbReference type="ARBA" id="ARBA00004776"/>
    </source>
</evidence>
<feature type="transmembrane region" description="Helical" evidence="13">
    <location>
        <begin position="329"/>
        <end position="349"/>
    </location>
</feature>
<keyword evidence="7" id="KW-0808">Transferase</keyword>
<keyword evidence="9 13" id="KW-1133">Transmembrane helix</keyword>
<evidence type="ECO:0000256" key="8">
    <source>
        <dbReference type="ARBA" id="ARBA00022692"/>
    </source>
</evidence>
<evidence type="ECO:0000256" key="1">
    <source>
        <dbReference type="ARBA" id="ARBA00004651"/>
    </source>
</evidence>
<feature type="transmembrane region" description="Helical" evidence="13">
    <location>
        <begin position="81"/>
        <end position="100"/>
    </location>
</feature>
<dbReference type="Proteomes" id="UP001501578">
    <property type="component" value="Unassembled WGS sequence"/>
</dbReference>
<feature type="transmembrane region" description="Helical" evidence="13">
    <location>
        <begin position="280"/>
        <end position="303"/>
    </location>
</feature>
<feature type="transmembrane region" description="Helical" evidence="13">
    <location>
        <begin position="177"/>
        <end position="204"/>
    </location>
</feature>
<comment type="subcellular location">
    <subcellularLocation>
        <location evidence="1">Cell membrane</location>
        <topology evidence="1">Multi-pass membrane protein</topology>
    </subcellularLocation>
</comment>
<accession>A0ABN1PEY6</accession>
<evidence type="ECO:0000256" key="5">
    <source>
        <dbReference type="ARBA" id="ARBA00020482"/>
    </source>
</evidence>
<feature type="transmembrane region" description="Helical" evidence="13">
    <location>
        <begin position="26"/>
        <end position="45"/>
    </location>
</feature>
<evidence type="ECO:0000313" key="17">
    <source>
        <dbReference type="Proteomes" id="UP001501578"/>
    </source>
</evidence>
<feature type="transmembrane region" description="Helical" evidence="13">
    <location>
        <begin position="417"/>
        <end position="436"/>
    </location>
</feature>
<keyword evidence="10 13" id="KW-0472">Membrane</keyword>
<proteinExistence type="inferred from homology"/>
<evidence type="ECO:0000256" key="6">
    <source>
        <dbReference type="ARBA" id="ARBA00022475"/>
    </source>
</evidence>
<comment type="similarity">
    <text evidence="3">Belongs to the glycosyltransferase 85 family.</text>
</comment>
<dbReference type="EC" id="2.4.2.46" evidence="4"/>
<evidence type="ECO:0000256" key="7">
    <source>
        <dbReference type="ARBA" id="ARBA00022679"/>
    </source>
</evidence>
<dbReference type="Pfam" id="PF12250">
    <property type="entry name" value="AftA_N"/>
    <property type="match status" value="1"/>
</dbReference>
<evidence type="ECO:0000256" key="4">
    <source>
        <dbReference type="ARBA" id="ARBA00012037"/>
    </source>
</evidence>
<evidence type="ECO:0000259" key="15">
    <source>
        <dbReference type="Pfam" id="PF12250"/>
    </source>
</evidence>
<evidence type="ECO:0000256" key="12">
    <source>
        <dbReference type="ARBA" id="ARBA00034030"/>
    </source>
</evidence>
<keyword evidence="6" id="KW-1003">Cell membrane</keyword>
<evidence type="ECO:0000256" key="13">
    <source>
        <dbReference type="SAM" id="Phobius"/>
    </source>
</evidence>
<dbReference type="InterPro" id="IPR020959">
    <property type="entry name" value="ArabinofuranosylTrfase_AftA_C"/>
</dbReference>
<comment type="catalytic activity">
    <reaction evidence="12">
        <text>Adds an alpha-D-arabinofuranosyl group from trans,octacis-decaprenylphospho-beta-D-arabinofuranose at the 5-O-position of the eighth, tenth and twelfth galactofuranose unit of the galactofuranan chain of [beta-D-galactofuranosyl-(1-&gt;5)-beta-D-galactofuranosyl-(1-&gt;6)]14-beta-D-galactofuranosyl-(1-&gt;5)-beta-D-galactofuranosyl-(1-&gt;4)-alpha-L-rhamnopyranosyl-(1-&gt;3)-N-acetyl-alpha-D-glucosaminyl-diphospho-trans,octacis-decaprenol.</text>
        <dbReference type="EC" id="2.4.2.46"/>
    </reaction>
</comment>
<feature type="transmembrane region" description="Helical" evidence="13">
    <location>
        <begin position="210"/>
        <end position="228"/>
    </location>
</feature>
<comment type="caution">
    <text evidence="16">The sequence shown here is derived from an EMBL/GenBank/DDBJ whole genome shotgun (WGS) entry which is preliminary data.</text>
</comment>
<gene>
    <name evidence="16" type="ORF">GCM10009560_28690</name>
</gene>
<comment type="pathway">
    <text evidence="2">Cell wall biogenesis; cell wall polysaccharide biosynthesis.</text>
</comment>
<keyword evidence="8 13" id="KW-0812">Transmembrane</keyword>
<feature type="domain" description="Arabinofuranosyltransferase AftA N-terminal" evidence="15">
    <location>
        <begin position="81"/>
        <end position="419"/>
    </location>
</feature>
<organism evidence="16 17">
    <name type="scientific">Nonomuraea longicatena</name>
    <dbReference type="NCBI Taxonomy" id="83682"/>
    <lineage>
        <taxon>Bacteria</taxon>
        <taxon>Bacillati</taxon>
        <taxon>Actinomycetota</taxon>
        <taxon>Actinomycetes</taxon>
        <taxon>Streptosporangiales</taxon>
        <taxon>Streptosporangiaceae</taxon>
        <taxon>Nonomuraea</taxon>
    </lineage>
</organism>
<evidence type="ECO:0000313" key="16">
    <source>
        <dbReference type="EMBL" id="GAA0926658.1"/>
    </source>
</evidence>
<feature type="domain" description="Arabinofuranosyltransferase AftA C-terminal" evidence="14">
    <location>
        <begin position="476"/>
        <end position="561"/>
    </location>
</feature>
<evidence type="ECO:0000256" key="10">
    <source>
        <dbReference type="ARBA" id="ARBA00023136"/>
    </source>
</evidence>
<keyword evidence="17" id="KW-1185">Reference proteome</keyword>
<evidence type="ECO:0000256" key="3">
    <source>
        <dbReference type="ARBA" id="ARBA00009655"/>
    </source>
</evidence>
<protein>
    <recommendedName>
        <fullName evidence="5">Galactan 5-O-arabinofuranosyltransferase</fullName>
        <ecNumber evidence="4">2.4.2.46</ecNumber>
    </recommendedName>
    <alternativeName>
        <fullName evidence="11">Arabinofuranosyltransferase AftA</fullName>
    </alternativeName>
</protein>
<feature type="transmembrane region" description="Helical" evidence="13">
    <location>
        <begin position="257"/>
        <end position="273"/>
    </location>
</feature>
<name>A0ABN1PEY6_9ACTN</name>
<dbReference type="EMBL" id="BAAAHQ010000012">
    <property type="protein sequence ID" value="GAA0926658.1"/>
    <property type="molecule type" value="Genomic_DNA"/>
</dbReference>
<reference evidence="16 17" key="1">
    <citation type="journal article" date="2019" name="Int. J. Syst. Evol. Microbiol.">
        <title>The Global Catalogue of Microorganisms (GCM) 10K type strain sequencing project: providing services to taxonomists for standard genome sequencing and annotation.</title>
        <authorList>
            <consortium name="The Broad Institute Genomics Platform"/>
            <consortium name="The Broad Institute Genome Sequencing Center for Infectious Disease"/>
            <person name="Wu L."/>
            <person name="Ma J."/>
        </authorList>
    </citation>
    <scope>NUCLEOTIDE SEQUENCE [LARGE SCALE GENOMIC DNA]</scope>
    <source>
        <strain evidence="16 17">JCM 11136</strain>
    </source>
</reference>
<evidence type="ECO:0000256" key="11">
    <source>
        <dbReference type="ARBA" id="ARBA00033184"/>
    </source>
</evidence>
<dbReference type="InterPro" id="IPR020963">
    <property type="entry name" value="ArabinofuranosylTrfase_AftA_N"/>
</dbReference>
<dbReference type="Pfam" id="PF12249">
    <property type="entry name" value="AftA_C"/>
    <property type="match status" value="1"/>
</dbReference>
<evidence type="ECO:0000259" key="14">
    <source>
        <dbReference type="Pfam" id="PF12249"/>
    </source>
</evidence>
<evidence type="ECO:0000256" key="9">
    <source>
        <dbReference type="ARBA" id="ARBA00022989"/>
    </source>
</evidence>
<feature type="transmembrane region" description="Helical" evidence="13">
    <location>
        <begin position="392"/>
        <end position="410"/>
    </location>
</feature>
<feature type="transmembrane region" description="Helical" evidence="13">
    <location>
        <begin position="51"/>
        <end position="74"/>
    </location>
</feature>
<feature type="transmembrane region" description="Helical" evidence="13">
    <location>
        <begin position="354"/>
        <end position="372"/>
    </location>
</feature>
<sequence>MTTSVVAPPRLKSISPLAHPSYRGPLLAVPVWLATTAAGFALVGYADPDPFTVRGAVLSLAVFGLLAMVALPVGLRLRGNCAVVCGLFAGWLATALRAALNGTPYGFAGLYGDMGRIAAAATRYTATPWSADAFVEEVPAEYPMLYPWLIGRASVLSGVPAWRLVAEAEILTVSGAVVAAFLLWTRLVRAPIALGIVVAGVVAFGDPRKAFGVLTVLMLTPWVLLAFGTPPRGRLQWWAAGLIGGLMVMTYQGYLMYGAPGILAVAALAWWRSGSRRAYVLHVLGVLAVAFAVSACYVVPYAWAYVTAGGQQVADLYIAPDLAASPFPFLQPTPLGLLQFAGLAGTVFYRRSTWWAAPLLCLIAGAYVYRVLMMTRFVIDGHTGFYHYTSRLLGPLLAAAGVLAVATMLRRKGWSRYAAAALSVLVLWAGVSYWRISLPEDTSPWREVWPSREHYRTAQAHREPVPGEKGALPVARIERAVERAMGPGARPRVLAFDERLYAFLPWRGYLAVDRTSANTLSFWDDRRAELARLAEVTDPAGFTRASAATAFGPIDVFVLKSWRWRDIRFRPAQFSHGFEVVDDLPDHTVLLIRE</sequence>
<dbReference type="RefSeq" id="WP_343950329.1">
    <property type="nucleotide sequence ID" value="NZ_BAAAHQ010000012.1"/>
</dbReference>